<keyword evidence="2" id="KW-1185">Reference proteome</keyword>
<name>A0A8H6SKM8_9AGAR</name>
<comment type="caution">
    <text evidence="1">The sequence shown here is derived from an EMBL/GenBank/DDBJ whole genome shotgun (WGS) entry which is preliminary data.</text>
</comment>
<dbReference type="OrthoDB" id="2910914at2759"/>
<sequence>MLAEQDWASFRGLHRLLWPSKAPSDELLEPPELTKFIDSAKPFEPESTNSKPNLLPSNMLVEDQDFISNQDIAMEDDSIEDEEANDVKGNQSPNIRYVNPLFAPSVGVRDEYLEAFRYIFFTYEPSSPQIFRRFFITGQPGIGKSCFACYLLFRLLALGKTVFFYFGGQDVCYFDQKGAHSADFSPRTNKAAENLSKSWVVIDVEDTKWEPPAALRSAYGVVWTSSPQEERMKGFKQKFGGKIWYMKTWSSEETQATRTLLGLNQNALENSQSVAGPIPRALWGIESSVLNDTFTIDQYIGQALQKNMFGFASLEDFDKGAQPMHRVFRIEPLVVENNGQLIIHRSSFSTHFLSSAIVRRIPVVAQAFLQTLKGQLAAAFDIPGTRSLAGKVFEGLMHHAILNKKWLPDCFGSRITASVDLVGQFDSFTTATDPPTTVPLYLLPNSLTFAAVDSIIVTHSNIGLVQVAVGETHSYDFAKMLRLLSRLKNGARIDVDKTEMKQFMYCLVGSNGDRVRGLVAAAQEGLDKLLRAENGLQLAKGLGRNTKLPDIWVQRLKKLTVVGYTFDPNAGFTRVFK</sequence>
<dbReference type="EMBL" id="JACAZF010000006">
    <property type="protein sequence ID" value="KAF7301146.1"/>
    <property type="molecule type" value="Genomic_DNA"/>
</dbReference>
<dbReference type="PANTHER" id="PTHR33129">
    <property type="entry name" value="PROTEIN KINASE DOMAIN-CONTAINING PROTEIN-RELATED"/>
    <property type="match status" value="1"/>
</dbReference>
<gene>
    <name evidence="1" type="ORF">MIND_00679000</name>
</gene>
<dbReference type="CDD" id="cd01983">
    <property type="entry name" value="SIMIBI"/>
    <property type="match status" value="1"/>
</dbReference>
<dbReference type="PANTHER" id="PTHR33129:SF1">
    <property type="entry name" value="ATP-BINDING PROTEIN"/>
    <property type="match status" value="1"/>
</dbReference>
<dbReference type="Proteomes" id="UP000636479">
    <property type="component" value="Unassembled WGS sequence"/>
</dbReference>
<reference evidence="1" key="1">
    <citation type="submission" date="2020-05" db="EMBL/GenBank/DDBJ databases">
        <title>Mycena genomes resolve the evolution of fungal bioluminescence.</title>
        <authorList>
            <person name="Tsai I.J."/>
        </authorList>
    </citation>
    <scope>NUCLEOTIDE SEQUENCE</scope>
    <source>
        <strain evidence="1">171206Taipei</strain>
    </source>
</reference>
<evidence type="ECO:0000313" key="1">
    <source>
        <dbReference type="EMBL" id="KAF7301146.1"/>
    </source>
</evidence>
<dbReference type="RefSeq" id="XP_037219146.1">
    <property type="nucleotide sequence ID" value="XM_037363502.1"/>
</dbReference>
<accession>A0A8H6SKM8</accession>
<dbReference type="AlphaFoldDB" id="A0A8H6SKM8"/>
<organism evidence="1 2">
    <name type="scientific">Mycena indigotica</name>
    <dbReference type="NCBI Taxonomy" id="2126181"/>
    <lineage>
        <taxon>Eukaryota</taxon>
        <taxon>Fungi</taxon>
        <taxon>Dikarya</taxon>
        <taxon>Basidiomycota</taxon>
        <taxon>Agaricomycotina</taxon>
        <taxon>Agaricomycetes</taxon>
        <taxon>Agaricomycetidae</taxon>
        <taxon>Agaricales</taxon>
        <taxon>Marasmiineae</taxon>
        <taxon>Mycenaceae</taxon>
        <taxon>Mycena</taxon>
    </lineage>
</organism>
<proteinExistence type="predicted"/>
<protein>
    <submittedName>
        <fullName evidence="1">Uncharacterized protein</fullName>
    </submittedName>
</protein>
<dbReference type="GeneID" id="59346018"/>
<dbReference type="InterPro" id="IPR052980">
    <property type="entry name" value="Crinkler_effector"/>
</dbReference>
<evidence type="ECO:0000313" key="2">
    <source>
        <dbReference type="Proteomes" id="UP000636479"/>
    </source>
</evidence>